<dbReference type="AlphaFoldDB" id="A0AAV7MXM6"/>
<protein>
    <submittedName>
        <fullName evidence="2">Uncharacterized protein</fullName>
    </submittedName>
</protein>
<gene>
    <name evidence="2" type="ORF">NDU88_005483</name>
</gene>
<organism evidence="2 3">
    <name type="scientific">Pleurodeles waltl</name>
    <name type="common">Iberian ribbed newt</name>
    <dbReference type="NCBI Taxonomy" id="8319"/>
    <lineage>
        <taxon>Eukaryota</taxon>
        <taxon>Metazoa</taxon>
        <taxon>Chordata</taxon>
        <taxon>Craniata</taxon>
        <taxon>Vertebrata</taxon>
        <taxon>Euteleostomi</taxon>
        <taxon>Amphibia</taxon>
        <taxon>Batrachia</taxon>
        <taxon>Caudata</taxon>
        <taxon>Salamandroidea</taxon>
        <taxon>Salamandridae</taxon>
        <taxon>Pleurodelinae</taxon>
        <taxon>Pleurodeles</taxon>
    </lineage>
</organism>
<proteinExistence type="predicted"/>
<keyword evidence="3" id="KW-1185">Reference proteome</keyword>
<evidence type="ECO:0000313" key="3">
    <source>
        <dbReference type="Proteomes" id="UP001066276"/>
    </source>
</evidence>
<feature type="compositionally biased region" description="Basic residues" evidence="1">
    <location>
        <begin position="9"/>
        <end position="29"/>
    </location>
</feature>
<accession>A0AAV7MXM6</accession>
<evidence type="ECO:0000313" key="2">
    <source>
        <dbReference type="EMBL" id="KAJ1108101.1"/>
    </source>
</evidence>
<comment type="caution">
    <text evidence="2">The sequence shown here is derived from an EMBL/GenBank/DDBJ whole genome shotgun (WGS) entry which is preliminary data.</text>
</comment>
<feature type="compositionally biased region" description="Basic and acidic residues" evidence="1">
    <location>
        <begin position="77"/>
        <end position="87"/>
    </location>
</feature>
<feature type="compositionally biased region" description="Basic and acidic residues" evidence="1">
    <location>
        <begin position="39"/>
        <end position="48"/>
    </location>
</feature>
<dbReference type="Proteomes" id="UP001066276">
    <property type="component" value="Chromosome 9"/>
</dbReference>
<evidence type="ECO:0000256" key="1">
    <source>
        <dbReference type="SAM" id="MobiDB-lite"/>
    </source>
</evidence>
<name>A0AAV7MXM6_PLEWA</name>
<reference evidence="2" key="1">
    <citation type="journal article" date="2022" name="bioRxiv">
        <title>Sequencing and chromosome-scale assembly of the giantPleurodeles waltlgenome.</title>
        <authorList>
            <person name="Brown T."/>
            <person name="Elewa A."/>
            <person name="Iarovenko S."/>
            <person name="Subramanian E."/>
            <person name="Araus A.J."/>
            <person name="Petzold A."/>
            <person name="Susuki M."/>
            <person name="Suzuki K.-i.T."/>
            <person name="Hayashi T."/>
            <person name="Toyoda A."/>
            <person name="Oliveira C."/>
            <person name="Osipova E."/>
            <person name="Leigh N.D."/>
            <person name="Simon A."/>
            <person name="Yun M.H."/>
        </authorList>
    </citation>
    <scope>NUCLEOTIDE SEQUENCE</scope>
    <source>
        <strain evidence="2">20211129_DDA</strain>
        <tissue evidence="2">Liver</tissue>
    </source>
</reference>
<feature type="region of interest" description="Disordered" evidence="1">
    <location>
        <begin position="1"/>
        <end position="100"/>
    </location>
</feature>
<sequence>MAGTPCKGRQCKSKGRQQRPNKKSRKSRGTHQLPKLTKKQAEEEREAAIRTAADLAAHQGSDHDSGMDTNKMATDSDTERSTLREEDLPAVTPQIVDDLI</sequence>
<dbReference type="EMBL" id="JANPWB010000013">
    <property type="protein sequence ID" value="KAJ1108101.1"/>
    <property type="molecule type" value="Genomic_DNA"/>
</dbReference>